<dbReference type="InterPro" id="IPR000571">
    <property type="entry name" value="Znf_CCCH"/>
</dbReference>
<evidence type="ECO:0000256" key="2">
    <source>
        <dbReference type="ARBA" id="ARBA00022143"/>
    </source>
</evidence>
<protein>
    <recommendedName>
        <fullName evidence="2 10">tRNA-dihydrouridine(47) synthase [NAD(P)(+)]</fullName>
        <ecNumber evidence="1 10">1.3.1.89</ecNumber>
    </recommendedName>
    <alternativeName>
        <fullName evidence="10">tRNA-dihydrouridine synthase 3</fullName>
    </alternativeName>
</protein>
<keyword evidence="10" id="KW-0560">Oxidoreductase</keyword>
<dbReference type="Gene3D" id="3.20.20.70">
    <property type="entry name" value="Aldolase class I"/>
    <property type="match status" value="1"/>
</dbReference>
<dbReference type="GO" id="GO:0102265">
    <property type="term" value="F:tRNA-dihydrouridine47 synthase activity"/>
    <property type="evidence" value="ECO:0007669"/>
    <property type="project" value="UniProtKB-EC"/>
</dbReference>
<sequence length="573" mass="66219">MDLNRGIAPVKKEHIIDKRREKEEEKLVSGDETNEKNETKEEPPRKKSRITRVRGKKEKANNKFIENTRLCLKTSMGLVCETESCKFDHDLDAYLKTKEKDLGDKCVNFENSGKCRFGYKCRFLNAHLSSDGKLIVNEDRVFLEEKNVINMETQKNLRKNVYQFPKSDAYMVEIEREVSRQLEMERKNKLEKLQSNQSEKGNQNVSEVIDAEVQLNISSQIIQDKSKETKFDNQNVSEVIDTEVKPSISSQIIQNESKETKFDVELDKKENNESTITDSITDSTTSNNLLDADIEASVYTPDVPLRSEWALMKRHVSEDIFGVQICGCKVQHLVKCAELLNNEVEVDFVDVNLGCPIDIVFNKGAGTALLKHDGKLGKIFRGMDRVMDFPVTVKLRTGIQDEVPLAHKLVPKFENWLHGRSRQQRYTKLANWDYISNVSNKVKEMPFFGNGDVLGYTDYYKHLENHNVDGVMIARGALIKSKRHYDISSKERFEILKKFCNYGLEHWGSDSIGVNKTRRFLCEWFGFLHRYIPVGLLEVLPQRINDRPPFFRGRDDLETLMASPNSNDWIKLR</sequence>
<keyword evidence="14" id="KW-1185">Reference proteome</keyword>
<reference evidence="13" key="1">
    <citation type="submission" date="2021-06" db="EMBL/GenBank/DDBJ databases">
        <authorList>
            <person name="Kallberg Y."/>
            <person name="Tangrot J."/>
            <person name="Rosling A."/>
        </authorList>
    </citation>
    <scope>NUCLEOTIDE SEQUENCE</scope>
    <source>
        <strain evidence="13">AZ414A</strain>
    </source>
</reference>
<dbReference type="PROSITE" id="PS50103">
    <property type="entry name" value="ZF_C3H1"/>
    <property type="match status" value="1"/>
</dbReference>
<feature type="compositionally biased region" description="Basic and acidic residues" evidence="11">
    <location>
        <begin position="18"/>
        <end position="45"/>
    </location>
</feature>
<evidence type="ECO:0000256" key="9">
    <source>
        <dbReference type="PROSITE-ProRule" id="PRU00723"/>
    </source>
</evidence>
<keyword evidence="4 9" id="KW-0863">Zinc-finger</keyword>
<dbReference type="EMBL" id="CAJVPK010000015">
    <property type="protein sequence ID" value="CAG8433438.1"/>
    <property type="molecule type" value="Genomic_DNA"/>
</dbReference>
<accession>A0A9N8V0A2</accession>
<dbReference type="CDD" id="cd02801">
    <property type="entry name" value="DUS_like_FMN"/>
    <property type="match status" value="1"/>
</dbReference>
<keyword evidence="10" id="KW-0819">tRNA processing</keyword>
<dbReference type="Pfam" id="PF25585">
    <property type="entry name" value="zf-CCCH_DUS3L"/>
    <property type="match status" value="1"/>
</dbReference>
<keyword evidence="10" id="KW-0288">FMN</keyword>
<organism evidence="13 14">
    <name type="scientific">Diversispora eburnea</name>
    <dbReference type="NCBI Taxonomy" id="1213867"/>
    <lineage>
        <taxon>Eukaryota</taxon>
        <taxon>Fungi</taxon>
        <taxon>Fungi incertae sedis</taxon>
        <taxon>Mucoromycota</taxon>
        <taxon>Glomeromycotina</taxon>
        <taxon>Glomeromycetes</taxon>
        <taxon>Diversisporales</taxon>
        <taxon>Diversisporaceae</taxon>
        <taxon>Diversispora</taxon>
    </lineage>
</organism>
<evidence type="ECO:0000256" key="6">
    <source>
        <dbReference type="ARBA" id="ARBA00048342"/>
    </source>
</evidence>
<dbReference type="PANTHER" id="PTHR45846">
    <property type="entry name" value="TRNA-DIHYDROURIDINE(47) SYNTHASE [NAD(P)(+)]-LIKE"/>
    <property type="match status" value="1"/>
</dbReference>
<dbReference type="OrthoDB" id="259935at2759"/>
<evidence type="ECO:0000256" key="4">
    <source>
        <dbReference type="ARBA" id="ARBA00022771"/>
    </source>
</evidence>
<keyword evidence="10" id="KW-0520">NAD</keyword>
<comment type="catalytic activity">
    <reaction evidence="8">
        <text>5,6-dihydrouridine(47) in tRNA + NADP(+) = uridine(47) in tRNA + NADPH + H(+)</text>
        <dbReference type="Rhea" id="RHEA:53360"/>
        <dbReference type="Rhea" id="RHEA-COMP:13539"/>
        <dbReference type="Rhea" id="RHEA-COMP:13540"/>
        <dbReference type="ChEBI" id="CHEBI:15378"/>
        <dbReference type="ChEBI" id="CHEBI:57783"/>
        <dbReference type="ChEBI" id="CHEBI:58349"/>
        <dbReference type="ChEBI" id="CHEBI:65315"/>
        <dbReference type="ChEBI" id="CHEBI:74443"/>
        <dbReference type="EC" id="1.3.1.89"/>
    </reaction>
    <physiologicalReaction direction="right-to-left" evidence="8">
        <dbReference type="Rhea" id="RHEA:53362"/>
    </physiologicalReaction>
</comment>
<comment type="catalytic activity">
    <reaction evidence="7">
        <text>a 5,6-dihydrouridine in mRNA + NADP(+) = a uridine in mRNA + NADPH + H(+)</text>
        <dbReference type="Rhea" id="RHEA:69855"/>
        <dbReference type="Rhea" id="RHEA-COMP:14658"/>
        <dbReference type="Rhea" id="RHEA-COMP:17789"/>
        <dbReference type="ChEBI" id="CHEBI:15378"/>
        <dbReference type="ChEBI" id="CHEBI:57783"/>
        <dbReference type="ChEBI" id="CHEBI:58349"/>
        <dbReference type="ChEBI" id="CHEBI:65315"/>
        <dbReference type="ChEBI" id="CHEBI:74443"/>
    </reaction>
    <physiologicalReaction direction="right-to-left" evidence="7">
        <dbReference type="Rhea" id="RHEA:69857"/>
    </physiologicalReaction>
</comment>
<dbReference type="EC" id="1.3.1.89" evidence="1 10"/>
<evidence type="ECO:0000313" key="13">
    <source>
        <dbReference type="EMBL" id="CAG8433438.1"/>
    </source>
</evidence>
<dbReference type="SUPFAM" id="SSF51395">
    <property type="entry name" value="FMN-linked oxidoreductases"/>
    <property type="match status" value="1"/>
</dbReference>
<dbReference type="GO" id="GO:0003723">
    <property type="term" value="F:RNA binding"/>
    <property type="evidence" value="ECO:0007669"/>
    <property type="project" value="TreeGrafter"/>
</dbReference>
<comment type="cofactor">
    <cofactor evidence="10">
        <name>FMN</name>
        <dbReference type="ChEBI" id="CHEBI:58210"/>
    </cofactor>
</comment>
<keyword evidence="9 10" id="KW-0479">Metal-binding</keyword>
<feature type="region of interest" description="Disordered" evidence="11">
    <location>
        <begin position="18"/>
        <end position="54"/>
    </location>
</feature>
<evidence type="ECO:0000256" key="3">
    <source>
        <dbReference type="ARBA" id="ARBA00022664"/>
    </source>
</evidence>
<evidence type="ECO:0000256" key="7">
    <source>
        <dbReference type="ARBA" id="ARBA00049447"/>
    </source>
</evidence>
<feature type="domain" description="C3H1-type" evidence="12">
    <location>
        <begin position="105"/>
        <end position="130"/>
    </location>
</feature>
<evidence type="ECO:0000256" key="8">
    <source>
        <dbReference type="ARBA" id="ARBA00049513"/>
    </source>
</evidence>
<dbReference type="InterPro" id="IPR035587">
    <property type="entry name" value="DUS-like_FMN-bd"/>
</dbReference>
<evidence type="ECO:0000256" key="10">
    <source>
        <dbReference type="RuleBase" id="RU291113"/>
    </source>
</evidence>
<keyword evidence="9 10" id="KW-0862">Zinc</keyword>
<evidence type="ECO:0000256" key="5">
    <source>
        <dbReference type="ARBA" id="ARBA00048266"/>
    </source>
</evidence>
<comment type="caution">
    <text evidence="13">The sequence shown here is derived from an EMBL/GenBank/DDBJ whole genome shotgun (WGS) entry which is preliminary data.</text>
</comment>
<gene>
    <name evidence="13" type="ORF">DEBURN_LOCUS458</name>
</gene>
<dbReference type="GO" id="GO:0008270">
    <property type="term" value="F:zinc ion binding"/>
    <property type="evidence" value="ECO:0007669"/>
    <property type="project" value="UniProtKB-KW"/>
</dbReference>
<evidence type="ECO:0000259" key="12">
    <source>
        <dbReference type="PROSITE" id="PS50103"/>
    </source>
</evidence>
<evidence type="ECO:0000256" key="11">
    <source>
        <dbReference type="SAM" id="MobiDB-lite"/>
    </source>
</evidence>
<dbReference type="GO" id="GO:0006397">
    <property type="term" value="P:mRNA processing"/>
    <property type="evidence" value="ECO:0007669"/>
    <property type="project" value="UniProtKB-KW"/>
</dbReference>
<comment type="similarity">
    <text evidence="10">Belongs to the dus family. Dus3 subfamily.</text>
</comment>
<keyword evidence="10" id="KW-0521">NADP</keyword>
<keyword evidence="10" id="KW-0285">Flavoprotein</keyword>
<dbReference type="InterPro" id="IPR013785">
    <property type="entry name" value="Aldolase_TIM"/>
</dbReference>
<evidence type="ECO:0000313" key="14">
    <source>
        <dbReference type="Proteomes" id="UP000789706"/>
    </source>
</evidence>
<dbReference type="GO" id="GO:0050660">
    <property type="term" value="F:flavin adenine dinucleotide binding"/>
    <property type="evidence" value="ECO:0007669"/>
    <property type="project" value="UniProtKB-UniRule"/>
</dbReference>
<dbReference type="PANTHER" id="PTHR45846:SF1">
    <property type="entry name" value="TRNA-DIHYDROURIDINE(47) SYNTHASE [NAD(P)(+)]-LIKE"/>
    <property type="match status" value="1"/>
</dbReference>
<keyword evidence="3" id="KW-0507">mRNA processing</keyword>
<dbReference type="Proteomes" id="UP000789706">
    <property type="component" value="Unassembled WGS sequence"/>
</dbReference>
<dbReference type="Pfam" id="PF01207">
    <property type="entry name" value="Dus"/>
    <property type="match status" value="1"/>
</dbReference>
<comment type="catalytic activity">
    <reaction evidence="5">
        <text>5,6-dihydrouridine(47) in tRNA + NAD(+) = uridine(47) in tRNA + NADH + H(+)</text>
        <dbReference type="Rhea" id="RHEA:53364"/>
        <dbReference type="Rhea" id="RHEA-COMP:13539"/>
        <dbReference type="Rhea" id="RHEA-COMP:13540"/>
        <dbReference type="ChEBI" id="CHEBI:15378"/>
        <dbReference type="ChEBI" id="CHEBI:57540"/>
        <dbReference type="ChEBI" id="CHEBI:57945"/>
        <dbReference type="ChEBI" id="CHEBI:65315"/>
        <dbReference type="ChEBI" id="CHEBI:74443"/>
        <dbReference type="EC" id="1.3.1.89"/>
    </reaction>
    <physiologicalReaction direction="right-to-left" evidence="5">
        <dbReference type="Rhea" id="RHEA:53366"/>
    </physiologicalReaction>
</comment>
<dbReference type="AlphaFoldDB" id="A0A9N8V0A2"/>
<feature type="zinc finger region" description="C3H1-type" evidence="9">
    <location>
        <begin position="105"/>
        <end position="130"/>
    </location>
</feature>
<comment type="catalytic activity">
    <reaction evidence="6">
        <text>a 5,6-dihydrouridine in mRNA + NAD(+) = a uridine in mRNA + NADH + H(+)</text>
        <dbReference type="Rhea" id="RHEA:69851"/>
        <dbReference type="Rhea" id="RHEA-COMP:14658"/>
        <dbReference type="Rhea" id="RHEA-COMP:17789"/>
        <dbReference type="ChEBI" id="CHEBI:15378"/>
        <dbReference type="ChEBI" id="CHEBI:57540"/>
        <dbReference type="ChEBI" id="CHEBI:57945"/>
        <dbReference type="ChEBI" id="CHEBI:65315"/>
        <dbReference type="ChEBI" id="CHEBI:74443"/>
    </reaction>
    <physiologicalReaction direction="right-to-left" evidence="6">
        <dbReference type="Rhea" id="RHEA:69853"/>
    </physiologicalReaction>
</comment>
<comment type="function">
    <text evidence="10">Catalyzes the synthesis of dihydrouridine, a modified base found in the D-loop of most tRNAs. Specifically modifies U47 in cytoplasmic tRNAs.</text>
</comment>
<name>A0A9N8V0A2_9GLOM</name>
<proteinExistence type="inferred from homology"/>
<evidence type="ECO:0000256" key="1">
    <source>
        <dbReference type="ARBA" id="ARBA00012376"/>
    </source>
</evidence>